<dbReference type="GO" id="GO:0071897">
    <property type="term" value="P:DNA biosynthetic process"/>
    <property type="evidence" value="ECO:0007669"/>
    <property type="project" value="UniProtKB-ARBA"/>
</dbReference>
<dbReference type="AlphaFoldDB" id="A0AAV1KGG4"/>
<sequence>METVQALLDHFFDDDTLDDDTHQHQYLRSRIGNEPDGVDEPPFAVEEVLEHLKWMNPKKAPGIDGLTSDICLQFTINYPELITGIMNRCLELQHFPQQWKGAVVKIIPKPSKTDYSELGSFRSIGLLSVFGKLLEK</sequence>
<keyword evidence="2" id="KW-1185">Reference proteome</keyword>
<evidence type="ECO:0008006" key="3">
    <source>
        <dbReference type="Google" id="ProtNLM"/>
    </source>
</evidence>
<dbReference type="SUPFAM" id="SSF56672">
    <property type="entry name" value="DNA/RNA polymerases"/>
    <property type="match status" value="1"/>
</dbReference>
<dbReference type="PANTHER" id="PTHR33481">
    <property type="entry name" value="REVERSE TRANSCRIPTASE"/>
    <property type="match status" value="1"/>
</dbReference>
<accession>A0AAV1KGG4</accession>
<evidence type="ECO:0000313" key="1">
    <source>
        <dbReference type="EMBL" id="CAK1580892.1"/>
    </source>
</evidence>
<evidence type="ECO:0000313" key="2">
    <source>
        <dbReference type="Proteomes" id="UP001314205"/>
    </source>
</evidence>
<reference evidence="1 2" key="1">
    <citation type="submission" date="2023-11" db="EMBL/GenBank/DDBJ databases">
        <authorList>
            <person name="Hedman E."/>
            <person name="Englund M."/>
            <person name="Stromberg M."/>
            <person name="Nyberg Akerstrom W."/>
            <person name="Nylinder S."/>
            <person name="Jareborg N."/>
            <person name="Kallberg Y."/>
            <person name="Kronander E."/>
        </authorList>
    </citation>
    <scope>NUCLEOTIDE SEQUENCE [LARGE SCALE GENOMIC DNA]</scope>
</reference>
<dbReference type="PANTHER" id="PTHR33481:SF1">
    <property type="entry name" value="ENDONUCLEASE_EXONUCLEASE_PHOSPHATASE DOMAIN-CONTAINING PROTEIN-RELATED"/>
    <property type="match status" value="1"/>
</dbReference>
<dbReference type="InterPro" id="IPR043502">
    <property type="entry name" value="DNA/RNA_pol_sf"/>
</dbReference>
<dbReference type="EMBL" id="CAVLGL010000024">
    <property type="protein sequence ID" value="CAK1580892.1"/>
    <property type="molecule type" value="Genomic_DNA"/>
</dbReference>
<organism evidence="1 2">
    <name type="scientific">Parnassius mnemosyne</name>
    <name type="common">clouded apollo</name>
    <dbReference type="NCBI Taxonomy" id="213953"/>
    <lineage>
        <taxon>Eukaryota</taxon>
        <taxon>Metazoa</taxon>
        <taxon>Ecdysozoa</taxon>
        <taxon>Arthropoda</taxon>
        <taxon>Hexapoda</taxon>
        <taxon>Insecta</taxon>
        <taxon>Pterygota</taxon>
        <taxon>Neoptera</taxon>
        <taxon>Endopterygota</taxon>
        <taxon>Lepidoptera</taxon>
        <taxon>Glossata</taxon>
        <taxon>Ditrysia</taxon>
        <taxon>Papilionoidea</taxon>
        <taxon>Papilionidae</taxon>
        <taxon>Parnassiinae</taxon>
        <taxon>Parnassini</taxon>
        <taxon>Parnassius</taxon>
        <taxon>Driopa</taxon>
    </lineage>
</organism>
<name>A0AAV1KGG4_9NEOP</name>
<dbReference type="Proteomes" id="UP001314205">
    <property type="component" value="Unassembled WGS sequence"/>
</dbReference>
<protein>
    <recommendedName>
        <fullName evidence="3">Reverse transcriptase</fullName>
    </recommendedName>
</protein>
<comment type="caution">
    <text evidence="1">The sequence shown here is derived from an EMBL/GenBank/DDBJ whole genome shotgun (WGS) entry which is preliminary data.</text>
</comment>
<gene>
    <name evidence="1" type="ORF">PARMNEM_LOCUS2627</name>
</gene>
<proteinExistence type="predicted"/>